<feature type="domain" description="C2H2-type" evidence="1">
    <location>
        <begin position="76"/>
        <end position="96"/>
    </location>
</feature>
<organism evidence="2 3">
    <name type="scientific">Drechslerella dactyloides</name>
    <name type="common">Nematode-trapping fungus</name>
    <name type="synonym">Arthrobotrys dactyloides</name>
    <dbReference type="NCBI Taxonomy" id="74499"/>
    <lineage>
        <taxon>Eukaryota</taxon>
        <taxon>Fungi</taxon>
        <taxon>Dikarya</taxon>
        <taxon>Ascomycota</taxon>
        <taxon>Pezizomycotina</taxon>
        <taxon>Orbiliomycetes</taxon>
        <taxon>Orbiliales</taxon>
        <taxon>Orbiliaceae</taxon>
        <taxon>Drechslerella</taxon>
    </lineage>
</organism>
<dbReference type="EMBL" id="JAQGDS010000013">
    <property type="protein sequence ID" value="KAJ6256395.1"/>
    <property type="molecule type" value="Genomic_DNA"/>
</dbReference>
<evidence type="ECO:0000259" key="1">
    <source>
        <dbReference type="PROSITE" id="PS00028"/>
    </source>
</evidence>
<gene>
    <name evidence="2" type="ORF">Dda_8895</name>
</gene>
<protein>
    <recommendedName>
        <fullName evidence="1">C2H2-type domain-containing protein</fullName>
    </recommendedName>
</protein>
<keyword evidence="3" id="KW-1185">Reference proteome</keyword>
<comment type="caution">
    <text evidence="2">The sequence shown here is derived from an EMBL/GenBank/DDBJ whole genome shotgun (WGS) entry which is preliminary data.</text>
</comment>
<dbReference type="AlphaFoldDB" id="A0AAD6IRU3"/>
<dbReference type="PROSITE" id="PS00028">
    <property type="entry name" value="ZINC_FINGER_C2H2_1"/>
    <property type="match status" value="1"/>
</dbReference>
<dbReference type="InterPro" id="IPR013087">
    <property type="entry name" value="Znf_C2H2_type"/>
</dbReference>
<proteinExistence type="predicted"/>
<evidence type="ECO:0000313" key="2">
    <source>
        <dbReference type="EMBL" id="KAJ6256395.1"/>
    </source>
</evidence>
<evidence type="ECO:0000313" key="3">
    <source>
        <dbReference type="Proteomes" id="UP001221413"/>
    </source>
</evidence>
<name>A0AAD6IRU3_DREDA</name>
<reference evidence="2" key="1">
    <citation type="submission" date="2023-01" db="EMBL/GenBank/DDBJ databases">
        <title>The chitinases involved in constricting ring structure development in the nematode-trapping fungus Drechslerella dactyloides.</title>
        <authorList>
            <person name="Wang R."/>
            <person name="Zhang L."/>
            <person name="Tang P."/>
            <person name="Li S."/>
            <person name="Liang L."/>
        </authorList>
    </citation>
    <scope>NUCLEOTIDE SEQUENCE</scope>
    <source>
        <strain evidence="2">YMF1.00031</strain>
    </source>
</reference>
<dbReference type="Proteomes" id="UP001221413">
    <property type="component" value="Unassembled WGS sequence"/>
</dbReference>
<accession>A0AAD6IRU3</accession>
<sequence>MNSSKDRRPPQKDTAESALNPCEICRLLIAREGTNRFHQCKFWNDDYARNRYKETASPHRDGNVILQNLPSAPFTCLDCQEDFYDEEIFNGHLVEHELIRRTIDRGMRTGKPTTGGRKIFICEDCRRDFRRRSGENSISTPPTPRLNATCLRTFRLLAGLICHLESGVCKNRFNQNTINRLICERDTEGLITLLGVRKLLEDHSSIASIDEERAISAASNCSSGVPSTPSYGSDFSFEMVSEAPDAGYDGRYVTSILGIGYRTQFPHSDHGTTKQIGPTLPYLSQELRNANSSYTTSRFTDPFTKFKTLSALAMHLEKGKCIVRADGIDVGSAMLGELAEELGFGGVGGLAAAIGGKLEGYGKSALMFAAQ</sequence>